<dbReference type="InterPro" id="IPR043428">
    <property type="entry name" value="LivM-like"/>
</dbReference>
<reference evidence="7 8" key="1">
    <citation type="submission" date="2019-09" db="EMBL/GenBank/DDBJ databases">
        <title>Phylogeny of genus Pseudoclavibacter and closely related genus.</title>
        <authorList>
            <person name="Li Y."/>
        </authorList>
    </citation>
    <scope>NUCLEOTIDE SEQUENCE [LARGE SCALE GENOMIC DNA]</scope>
    <source>
        <strain evidence="7 8">THG-MD12</strain>
    </source>
</reference>
<feature type="transmembrane region" description="Helical" evidence="6">
    <location>
        <begin position="155"/>
        <end position="176"/>
    </location>
</feature>
<evidence type="ECO:0000256" key="5">
    <source>
        <dbReference type="ARBA" id="ARBA00023136"/>
    </source>
</evidence>
<comment type="caution">
    <text evidence="7">The sequence shown here is derived from an EMBL/GenBank/DDBJ whole genome shotgun (WGS) entry which is preliminary data.</text>
</comment>
<dbReference type="OrthoDB" id="9814461at2"/>
<dbReference type="PANTHER" id="PTHR30482">
    <property type="entry name" value="HIGH-AFFINITY BRANCHED-CHAIN AMINO ACID TRANSPORT SYSTEM PERMEASE"/>
    <property type="match status" value="1"/>
</dbReference>
<organism evidence="7 8">
    <name type="scientific">Pseudoclavibacter terrae</name>
    <dbReference type="NCBI Taxonomy" id="1530195"/>
    <lineage>
        <taxon>Bacteria</taxon>
        <taxon>Bacillati</taxon>
        <taxon>Actinomycetota</taxon>
        <taxon>Actinomycetes</taxon>
        <taxon>Micrococcales</taxon>
        <taxon>Microbacteriaceae</taxon>
        <taxon>Pseudoclavibacter</taxon>
    </lineage>
</organism>
<evidence type="ECO:0000256" key="4">
    <source>
        <dbReference type="ARBA" id="ARBA00022989"/>
    </source>
</evidence>
<evidence type="ECO:0000256" key="3">
    <source>
        <dbReference type="ARBA" id="ARBA00022692"/>
    </source>
</evidence>
<dbReference type="Proteomes" id="UP000490386">
    <property type="component" value="Unassembled WGS sequence"/>
</dbReference>
<feature type="transmembrane region" description="Helical" evidence="6">
    <location>
        <begin position="20"/>
        <end position="38"/>
    </location>
</feature>
<dbReference type="RefSeq" id="WP_104254485.1">
    <property type="nucleotide sequence ID" value="NZ_CANKVH010000013.1"/>
</dbReference>
<dbReference type="GO" id="GO:0015658">
    <property type="term" value="F:branched-chain amino acid transmembrane transporter activity"/>
    <property type="evidence" value="ECO:0007669"/>
    <property type="project" value="InterPro"/>
</dbReference>
<gene>
    <name evidence="7" type="ORF">F8O03_11210</name>
</gene>
<dbReference type="Pfam" id="PF02653">
    <property type="entry name" value="BPD_transp_2"/>
    <property type="match status" value="1"/>
</dbReference>
<keyword evidence="5 6" id="KW-0472">Membrane</keyword>
<keyword evidence="2" id="KW-1003">Cell membrane</keyword>
<keyword evidence="3 6" id="KW-0812">Transmembrane</keyword>
<keyword evidence="4 6" id="KW-1133">Transmembrane helix</keyword>
<comment type="subcellular location">
    <subcellularLocation>
        <location evidence="1">Cell membrane</location>
        <topology evidence="1">Multi-pass membrane protein</topology>
    </subcellularLocation>
</comment>
<feature type="transmembrane region" description="Helical" evidence="6">
    <location>
        <begin position="208"/>
        <end position="228"/>
    </location>
</feature>
<feature type="transmembrane region" description="Helical" evidence="6">
    <location>
        <begin position="293"/>
        <end position="310"/>
    </location>
</feature>
<evidence type="ECO:0000313" key="7">
    <source>
        <dbReference type="EMBL" id="KAB1637760.1"/>
    </source>
</evidence>
<evidence type="ECO:0000313" key="8">
    <source>
        <dbReference type="Proteomes" id="UP000490386"/>
    </source>
</evidence>
<feature type="transmembrane region" description="Helical" evidence="6">
    <location>
        <begin position="45"/>
        <end position="61"/>
    </location>
</feature>
<dbReference type="EMBL" id="WBJX01000003">
    <property type="protein sequence ID" value="KAB1637760.1"/>
    <property type="molecule type" value="Genomic_DNA"/>
</dbReference>
<evidence type="ECO:0000256" key="6">
    <source>
        <dbReference type="SAM" id="Phobius"/>
    </source>
</evidence>
<name>A0A7J5B1K7_9MICO</name>
<accession>A0A7J5B1K7</accession>
<dbReference type="GO" id="GO:0005886">
    <property type="term" value="C:plasma membrane"/>
    <property type="evidence" value="ECO:0007669"/>
    <property type="project" value="UniProtKB-SubCell"/>
</dbReference>
<evidence type="ECO:0000256" key="1">
    <source>
        <dbReference type="ARBA" id="ARBA00004651"/>
    </source>
</evidence>
<proteinExistence type="predicted"/>
<dbReference type="CDD" id="cd06581">
    <property type="entry name" value="TM_PBP1_LivM_like"/>
    <property type="match status" value="1"/>
</dbReference>
<feature type="transmembrane region" description="Helical" evidence="6">
    <location>
        <begin position="262"/>
        <end position="287"/>
    </location>
</feature>
<protein>
    <submittedName>
        <fullName evidence="7">Branched-chain amino acid ABC transporter permease</fullName>
    </submittedName>
</protein>
<sequence>MDWSNILSNAVGELLSPTTAAYALAAIGLGIHFGYTGLLNFGQAAYMLIGAYAFAIPTISLGWPLWAAVLCVIVVSVIFSFILGVPTLRLRADYLAIVTIASAEILRYIVTTTGLTSVTGAANGLNGFKGTFAAINPIPDGTYGFGPFTYNAYDWWTRIVGWGIVLLATLLVWALMRSPWGRVVRGIREDEDAVRSLGKNVFAYKMQALITGGLLGSLAGIIFILPRAVQPANYTTGLTFFIWTIMLLGGAATIFGPIVGAMIFWVVLSLTQGVINGLIESGAITFLSMTQGAQLRFIIVGIALMLLVVFRPQGIFGNKKELSFSA</sequence>
<keyword evidence="8" id="KW-1185">Reference proteome</keyword>
<feature type="transmembrane region" description="Helical" evidence="6">
    <location>
        <begin position="234"/>
        <end position="255"/>
    </location>
</feature>
<evidence type="ECO:0000256" key="2">
    <source>
        <dbReference type="ARBA" id="ARBA00022475"/>
    </source>
</evidence>
<dbReference type="InterPro" id="IPR001851">
    <property type="entry name" value="ABC_transp_permease"/>
</dbReference>
<dbReference type="AlphaFoldDB" id="A0A7J5B1K7"/>
<feature type="transmembrane region" description="Helical" evidence="6">
    <location>
        <begin position="67"/>
        <end position="85"/>
    </location>
</feature>
<dbReference type="PANTHER" id="PTHR30482:SF10">
    <property type="entry name" value="HIGH-AFFINITY BRANCHED-CHAIN AMINO ACID TRANSPORT PROTEIN BRAE"/>
    <property type="match status" value="1"/>
</dbReference>